<proteinExistence type="predicted"/>
<evidence type="ECO:0000259" key="2">
    <source>
        <dbReference type="Pfam" id="PF07735"/>
    </source>
</evidence>
<dbReference type="InterPro" id="IPR053222">
    <property type="entry name" value="Zygotic_Embryogenesis-Asso"/>
</dbReference>
<accession>A0A2G5TSN0</accession>
<organism evidence="3 4">
    <name type="scientific">Caenorhabditis nigoni</name>
    <dbReference type="NCBI Taxonomy" id="1611254"/>
    <lineage>
        <taxon>Eukaryota</taxon>
        <taxon>Metazoa</taxon>
        <taxon>Ecdysozoa</taxon>
        <taxon>Nematoda</taxon>
        <taxon>Chromadorea</taxon>
        <taxon>Rhabditida</taxon>
        <taxon>Rhabditina</taxon>
        <taxon>Rhabditomorpha</taxon>
        <taxon>Rhabditoidea</taxon>
        <taxon>Rhabditidae</taxon>
        <taxon>Peloderinae</taxon>
        <taxon>Caenorhabditis</taxon>
    </lineage>
</organism>
<evidence type="ECO:0000313" key="3">
    <source>
        <dbReference type="EMBL" id="PIC30282.1"/>
    </source>
</evidence>
<feature type="domain" description="F-box" evidence="1">
    <location>
        <begin position="5"/>
        <end position="45"/>
    </location>
</feature>
<comment type="caution">
    <text evidence="3">The sequence shown here is derived from an EMBL/GenBank/DDBJ whole genome shotgun (WGS) entry which is preliminary data.</text>
</comment>
<dbReference type="OrthoDB" id="10666420at2759"/>
<dbReference type="PANTHER" id="PTHR22899:SF0">
    <property type="entry name" value="F-BOX ASSOCIATED DOMAIN-CONTAINING PROTEIN-RELATED"/>
    <property type="match status" value="1"/>
</dbReference>
<dbReference type="PANTHER" id="PTHR22899">
    <property type="entry name" value="CYCLIN-RELATED F-BOX FAMILY"/>
    <property type="match status" value="1"/>
</dbReference>
<dbReference type="AlphaFoldDB" id="A0A2G5TSN0"/>
<feature type="domain" description="Sdz-33 F-box" evidence="2">
    <location>
        <begin position="180"/>
        <end position="239"/>
    </location>
</feature>
<evidence type="ECO:0000259" key="1">
    <source>
        <dbReference type="Pfam" id="PF00646"/>
    </source>
</evidence>
<keyword evidence="4" id="KW-1185">Reference proteome</keyword>
<sequence>MPIRLLSLPTADLQYTLHCMGTCELIAFSLCSKRTKTLSKSLNRKIGQPSVIVYENCIRFYILIGQSIKAYEYIPLEIFDSCIKLRGHLTGVWKRQEFTQSDWFAHILDIFNESIIQKLLIENTTPSFLDTLKRLNPKCRLLVINAYCSTKLPKIGFWKLFSNAEQVDIYINVLDKRNDISQCLSRNLKTVRFRDSRSSIGLVASDLLMNNIIYLTIDNAIITEKELIRFVKLWMKGNHRFYRPKLIELFFENAKTREEVLRGIKYQTVDNKHLLKRADGKEMLLSISSRSVIFEFRG</sequence>
<reference evidence="4" key="1">
    <citation type="submission" date="2017-10" db="EMBL/GenBank/DDBJ databases">
        <title>Rapid genome shrinkage in a self-fertile nematode reveals novel sperm competition proteins.</title>
        <authorList>
            <person name="Yin D."/>
            <person name="Schwarz E.M."/>
            <person name="Thomas C.G."/>
            <person name="Felde R.L."/>
            <person name="Korf I.F."/>
            <person name="Cutter A.D."/>
            <person name="Schartner C.M."/>
            <person name="Ralston E.J."/>
            <person name="Meyer B.J."/>
            <person name="Haag E.S."/>
        </authorList>
    </citation>
    <scope>NUCLEOTIDE SEQUENCE [LARGE SCALE GENOMIC DNA]</scope>
    <source>
        <strain evidence="4">JU1422</strain>
    </source>
</reference>
<dbReference type="InterPro" id="IPR012885">
    <property type="entry name" value="F-box_Sdz-33"/>
</dbReference>
<dbReference type="Proteomes" id="UP000230233">
    <property type="component" value="Chromosome V"/>
</dbReference>
<evidence type="ECO:0000313" key="4">
    <source>
        <dbReference type="Proteomes" id="UP000230233"/>
    </source>
</evidence>
<protein>
    <submittedName>
        <fullName evidence="3">Uncharacterized protein</fullName>
    </submittedName>
</protein>
<gene>
    <name evidence="3" type="primary">Cnig_chr_V.g21579</name>
    <name evidence="3" type="ORF">B9Z55_021579</name>
</gene>
<name>A0A2G5TSN0_9PELO</name>
<dbReference type="Pfam" id="PF07735">
    <property type="entry name" value="FBA_2"/>
    <property type="match status" value="1"/>
</dbReference>
<dbReference type="InterPro" id="IPR001810">
    <property type="entry name" value="F-box_dom"/>
</dbReference>
<dbReference type="Pfam" id="PF00646">
    <property type="entry name" value="F-box"/>
    <property type="match status" value="1"/>
</dbReference>
<dbReference type="EMBL" id="PDUG01000005">
    <property type="protein sequence ID" value="PIC30282.1"/>
    <property type="molecule type" value="Genomic_DNA"/>
</dbReference>